<gene>
    <name evidence="1" type="ORF">V7S43_017292</name>
</gene>
<name>A0ABD3ETS7_9STRA</name>
<evidence type="ECO:0000313" key="2">
    <source>
        <dbReference type="Proteomes" id="UP001632037"/>
    </source>
</evidence>
<accession>A0ABD3ETS7</accession>
<comment type="caution">
    <text evidence="1">The sequence shown here is derived from an EMBL/GenBank/DDBJ whole genome shotgun (WGS) entry which is preliminary data.</text>
</comment>
<dbReference type="EMBL" id="JBIMZQ010000061">
    <property type="protein sequence ID" value="KAL3657717.1"/>
    <property type="molecule type" value="Genomic_DNA"/>
</dbReference>
<dbReference type="AlphaFoldDB" id="A0ABD3ETS7"/>
<protein>
    <recommendedName>
        <fullName evidence="3">BZIP domain-containing protein</fullName>
    </recommendedName>
</protein>
<evidence type="ECO:0000313" key="1">
    <source>
        <dbReference type="EMBL" id="KAL3657717.1"/>
    </source>
</evidence>
<proteinExistence type="predicted"/>
<organism evidence="1 2">
    <name type="scientific">Phytophthora oleae</name>
    <dbReference type="NCBI Taxonomy" id="2107226"/>
    <lineage>
        <taxon>Eukaryota</taxon>
        <taxon>Sar</taxon>
        <taxon>Stramenopiles</taxon>
        <taxon>Oomycota</taxon>
        <taxon>Peronosporomycetes</taxon>
        <taxon>Peronosporales</taxon>
        <taxon>Peronosporaceae</taxon>
        <taxon>Phytophthora</taxon>
    </lineage>
</organism>
<evidence type="ECO:0008006" key="3">
    <source>
        <dbReference type="Google" id="ProtNLM"/>
    </source>
</evidence>
<dbReference type="CDD" id="cd14686">
    <property type="entry name" value="bZIP"/>
    <property type="match status" value="1"/>
</dbReference>
<reference evidence="1 2" key="1">
    <citation type="submission" date="2024-09" db="EMBL/GenBank/DDBJ databases">
        <title>Genome sequencing and assembly of Phytophthora oleae, isolate VK10A, causative agent of rot of olive drupes.</title>
        <authorList>
            <person name="Conti Taguali S."/>
            <person name="Riolo M."/>
            <person name="La Spada F."/>
            <person name="Cacciola S.O."/>
            <person name="Dionisio G."/>
        </authorList>
    </citation>
    <scope>NUCLEOTIDE SEQUENCE [LARGE SCALE GENOMIC DNA]</scope>
    <source>
        <strain evidence="1 2">VK10A</strain>
    </source>
</reference>
<sequence length="423" mass="46896">MDRVSGIFKRFESTNSSRVLTSDVIGHVLPRASVGGGGVFSEPGAATIPPLRTSLPSISKARTSALGSPDAARPAPVAPQQTRLGCLMEASLARRMNDVAVCTSRSSSPVSYEVSKACMPVQPVVMDPMSPIASPAPVQPPLQQQNRAVPSVKTIRSAASGKPKVKRKRIRLKTPRRREQCRTNQARYRKKQMETEKTLEIAVEQLRHEVPMLELQHSRLVSNAKSSAWFAVVEYFHLFRNGARRPDQISSGPETWLQQSEAEQQRVFLRSSMAEDIALGEQRGINELVERWERYTSYFDGLQFQLEDMAKVSEGFVLANASLSVTISEATLQHVFPDLIARGGDKCSAVQEDKMAILRVKLLGQRLFLPCRLCFEWDEDTKRVIRMETTVDILSSLLHALGSIVDVVFVLERAVLGQDGTIG</sequence>
<dbReference type="Proteomes" id="UP001632037">
    <property type="component" value="Unassembled WGS sequence"/>
</dbReference>
<keyword evidence="2" id="KW-1185">Reference proteome</keyword>